<sequence length="11" mass="1161">MNTSALLSVLI</sequence>
<gene>
    <name evidence="1" type="ORF">CGLO_17980</name>
</gene>
<evidence type="ECO:0000313" key="1">
    <source>
        <dbReference type="EMBL" id="EQB43369.1"/>
    </source>
</evidence>
<dbReference type="HOGENOM" id="CLU_3437665_0_0_1"/>
<evidence type="ECO:0000313" key="2">
    <source>
        <dbReference type="Proteomes" id="UP000015530"/>
    </source>
</evidence>
<protein>
    <submittedName>
        <fullName evidence="1">Uncharacterized protein</fullName>
    </submittedName>
</protein>
<comment type="caution">
    <text evidence="1">The sequence shown here is derived from an EMBL/GenBank/DDBJ whole genome shotgun (WGS) entry which is preliminary data.</text>
</comment>
<reference evidence="2" key="1">
    <citation type="journal article" date="2013" name="Mol. Plant Microbe Interact.">
        <title>Global aspects of pacC regulation of pathogenicity genes in Colletotrichum gloeosporioides as revealed by transcriptome analysis.</title>
        <authorList>
            <person name="Alkan N."/>
            <person name="Meng X."/>
            <person name="Friedlander G."/>
            <person name="Reuveni E."/>
            <person name="Sukno S."/>
            <person name="Sherman A."/>
            <person name="Thon M."/>
            <person name="Fluhr R."/>
            <person name="Prusky D."/>
        </authorList>
    </citation>
    <scope>NUCLEOTIDE SEQUENCE [LARGE SCALE GENOMIC DNA]</scope>
    <source>
        <strain evidence="2">Cg-14</strain>
    </source>
</reference>
<dbReference type="Proteomes" id="UP000015530">
    <property type="component" value="Unassembled WGS sequence"/>
</dbReference>
<name>T0JVE7_COLGC</name>
<dbReference type="EMBL" id="AMYD01004306">
    <property type="protein sequence ID" value="EQB43369.1"/>
    <property type="molecule type" value="Genomic_DNA"/>
</dbReference>
<organism evidence="1 2">
    <name type="scientific">Colletotrichum gloeosporioides (strain Cg-14)</name>
    <name type="common">Anthracnose fungus</name>
    <name type="synonym">Glomerella cingulata</name>
    <dbReference type="NCBI Taxonomy" id="1237896"/>
    <lineage>
        <taxon>Eukaryota</taxon>
        <taxon>Fungi</taxon>
        <taxon>Dikarya</taxon>
        <taxon>Ascomycota</taxon>
        <taxon>Pezizomycotina</taxon>
        <taxon>Sordariomycetes</taxon>
        <taxon>Hypocreomycetidae</taxon>
        <taxon>Glomerellales</taxon>
        <taxon>Glomerellaceae</taxon>
        <taxon>Colletotrichum</taxon>
        <taxon>Colletotrichum gloeosporioides species complex</taxon>
    </lineage>
</organism>
<accession>T0JVE7</accession>
<proteinExistence type="predicted"/>